<sequence length="87" mass="10164">MEELNTQILEEICIVKMPFGKYKDTVLADLPISYLEWFMRNGGFPKGKLGMQLSTIYEIKLNGLMDLLTPIRGKVDYQKPKNKTYRF</sequence>
<organism evidence="1 2">
    <name type="scientific">Epilithonimonas bovis DSM 19482</name>
    <dbReference type="NCBI Taxonomy" id="1121284"/>
    <lineage>
        <taxon>Bacteria</taxon>
        <taxon>Pseudomonadati</taxon>
        <taxon>Bacteroidota</taxon>
        <taxon>Flavobacteriia</taxon>
        <taxon>Flavobacteriales</taxon>
        <taxon>Weeksellaceae</taxon>
        <taxon>Chryseobacterium group</taxon>
        <taxon>Epilithonimonas</taxon>
    </lineage>
</organism>
<evidence type="ECO:0000313" key="1">
    <source>
        <dbReference type="EMBL" id="SIT96930.1"/>
    </source>
</evidence>
<dbReference type="RefSeq" id="WP_076783123.1">
    <property type="nucleotide sequence ID" value="NZ_FTPU01000014.1"/>
</dbReference>
<gene>
    <name evidence="1" type="ORF">SAMN05660493_01628</name>
</gene>
<name>A0A1U7PYK0_9FLAO</name>
<dbReference type="InterPro" id="IPR024530">
    <property type="entry name" value="QSregVF_b"/>
</dbReference>
<keyword evidence="2" id="KW-1185">Reference proteome</keyword>
<accession>A0A1U7PYK0</accession>
<evidence type="ECO:0008006" key="3">
    <source>
        <dbReference type="Google" id="ProtNLM"/>
    </source>
</evidence>
<dbReference type="AlphaFoldDB" id="A0A1U7PYK0"/>
<proteinExistence type="predicted"/>
<dbReference type="Pfam" id="PF12843">
    <property type="entry name" value="QSregVF_b"/>
    <property type="match status" value="1"/>
</dbReference>
<reference evidence="2" key="1">
    <citation type="submission" date="2016-10" db="EMBL/GenBank/DDBJ databases">
        <authorList>
            <person name="Varghese N."/>
            <person name="Submissions S."/>
        </authorList>
    </citation>
    <scope>NUCLEOTIDE SEQUENCE [LARGE SCALE GENOMIC DNA]</scope>
    <source>
        <strain evidence="2">DSM 19482</strain>
    </source>
</reference>
<protein>
    <recommendedName>
        <fullName evidence="3">DUF3820 family protein</fullName>
    </recommendedName>
</protein>
<dbReference type="EMBL" id="FTPU01000014">
    <property type="protein sequence ID" value="SIT96930.1"/>
    <property type="molecule type" value="Genomic_DNA"/>
</dbReference>
<evidence type="ECO:0000313" key="2">
    <source>
        <dbReference type="Proteomes" id="UP000187261"/>
    </source>
</evidence>
<dbReference type="OrthoDB" id="9807855at2"/>
<dbReference type="Proteomes" id="UP000187261">
    <property type="component" value="Unassembled WGS sequence"/>
</dbReference>
<dbReference type="STRING" id="1121284.SAMN05660493_01628"/>